<comment type="caution">
    <text evidence="1">The sequence shown here is derived from an EMBL/GenBank/DDBJ whole genome shotgun (WGS) entry which is preliminary data.</text>
</comment>
<accession>A0ACC3D247</accession>
<dbReference type="EMBL" id="JAWDJW010008379">
    <property type="protein sequence ID" value="KAK3060675.1"/>
    <property type="molecule type" value="Genomic_DNA"/>
</dbReference>
<name>A0ACC3D247_9PEZI</name>
<evidence type="ECO:0000313" key="2">
    <source>
        <dbReference type="Proteomes" id="UP001186974"/>
    </source>
</evidence>
<organism evidence="1 2">
    <name type="scientific">Coniosporium uncinatum</name>
    <dbReference type="NCBI Taxonomy" id="93489"/>
    <lineage>
        <taxon>Eukaryota</taxon>
        <taxon>Fungi</taxon>
        <taxon>Dikarya</taxon>
        <taxon>Ascomycota</taxon>
        <taxon>Pezizomycotina</taxon>
        <taxon>Dothideomycetes</taxon>
        <taxon>Dothideomycetes incertae sedis</taxon>
        <taxon>Coniosporium</taxon>
    </lineage>
</organism>
<sequence length="200" mass="21623">MGKWLENSVNFAGYDEIRQNVIALSKLYDLAEPRLSHVLVKGDLIMPASNRIMTRSRARQQPDQFTIIPAPVKIIKVLIEELHSAAGGSNPSNAQLAGSSGASAIDGVEAESSLAEAGGSDDGDEWEDDEDTLDLATGMTKQELMAFGEDGPPGSASRMRDDETQNYLIEFFRRAAQGQGFAEVFGALTEDERGKLRAFG</sequence>
<protein>
    <submittedName>
        <fullName evidence="1">Uncharacterized protein</fullName>
    </submittedName>
</protein>
<dbReference type="Proteomes" id="UP001186974">
    <property type="component" value="Unassembled WGS sequence"/>
</dbReference>
<gene>
    <name evidence="1" type="ORF">LTS18_008002</name>
</gene>
<keyword evidence="2" id="KW-1185">Reference proteome</keyword>
<evidence type="ECO:0000313" key="1">
    <source>
        <dbReference type="EMBL" id="KAK3060675.1"/>
    </source>
</evidence>
<proteinExistence type="predicted"/>
<reference evidence="1" key="1">
    <citation type="submission" date="2024-09" db="EMBL/GenBank/DDBJ databases">
        <title>Black Yeasts Isolated from many extreme environments.</title>
        <authorList>
            <person name="Coleine C."/>
            <person name="Stajich J.E."/>
            <person name="Selbmann L."/>
        </authorList>
    </citation>
    <scope>NUCLEOTIDE SEQUENCE</scope>
    <source>
        <strain evidence="1">CCFEE 5737</strain>
    </source>
</reference>